<reference evidence="2" key="1">
    <citation type="journal article" date="2023" name="Phytobiomes J">
        <title>Deciphering the key players within the bacterial microbiota associated with aerial crown gall tumors on rhododendron: Insights into the gallobiome.</title>
        <authorList>
            <person name="Kuzmanovic N."/>
            <person name="Nesme J."/>
            <person name="Wolf J."/>
            <person name="Neumann-Schaal M."/>
            <person name="Petersen J."/>
            <person name="Fernandez-Gnecco G."/>
            <person name="Sproeer C."/>
            <person name="Bunk B."/>
            <person name="Overmann J."/>
            <person name="Sorensen S.J."/>
            <person name="Idczak E."/>
            <person name="Smalla K."/>
        </authorList>
    </citation>
    <scope>NUCLEOTIDE SEQUENCE</scope>
    <source>
        <strain evidence="2">Rho-11.1</strain>
    </source>
</reference>
<accession>A0AAW9FG25</accession>
<evidence type="ECO:0000313" key="2">
    <source>
        <dbReference type="EMBL" id="MDX8305567.1"/>
    </source>
</evidence>
<protein>
    <submittedName>
        <fullName evidence="2">STAS-like domain-containing protein</fullName>
    </submittedName>
</protein>
<comment type="caution">
    <text evidence="2">The sequence shown here is derived from an EMBL/GenBank/DDBJ whole genome shotgun (WGS) entry which is preliminary data.</text>
</comment>
<dbReference type="RefSeq" id="WP_320203687.1">
    <property type="nucleotide sequence ID" value="NZ_CP192785.1"/>
</dbReference>
<feature type="domain" description="DUF4325" evidence="1">
    <location>
        <begin position="41"/>
        <end position="69"/>
    </location>
</feature>
<evidence type="ECO:0000259" key="1">
    <source>
        <dbReference type="Pfam" id="PF14213"/>
    </source>
</evidence>
<dbReference type="AlphaFoldDB" id="A0AAW9FG25"/>
<dbReference type="InterPro" id="IPR025474">
    <property type="entry name" value="DUF4325"/>
</dbReference>
<name>A0AAW9FG25_9HYPH</name>
<sequence length="192" mass="20628">MKEVKVPISVFDLAGGKSILTGSLAGRKVLSDLIGTVQPEASGKIVFLDFAGVEVATSSFLRECVSGFRDFARTSQANLYPVIVNAGPSVIEELDFFARQRGDVFWTCTRDLGGTLTGIKLVGELEPVLHATFEHIKRLGQATAPQLAALSEDDGIKPTAWNNRLASLAVKGLVVERRVGKTKNFTPLLEVG</sequence>
<gene>
    <name evidence="2" type="ORF">RMR22_25340</name>
</gene>
<proteinExistence type="predicted"/>
<dbReference type="EMBL" id="JAVRAF010000022">
    <property type="protein sequence ID" value="MDX8305567.1"/>
    <property type="molecule type" value="Genomic_DNA"/>
</dbReference>
<dbReference type="Pfam" id="PF14213">
    <property type="entry name" value="DUF4325"/>
    <property type="match status" value="1"/>
</dbReference>
<organism evidence="2">
    <name type="scientific">Agrobacterium rosae</name>
    <dbReference type="NCBI Taxonomy" id="1972867"/>
    <lineage>
        <taxon>Bacteria</taxon>
        <taxon>Pseudomonadati</taxon>
        <taxon>Pseudomonadota</taxon>
        <taxon>Alphaproteobacteria</taxon>
        <taxon>Hyphomicrobiales</taxon>
        <taxon>Rhizobiaceae</taxon>
        <taxon>Rhizobium/Agrobacterium group</taxon>
        <taxon>Agrobacterium</taxon>
    </lineage>
</organism>